<dbReference type="PANTHER" id="PTHR30532">
    <property type="entry name" value="IRON III DICITRATE-BINDING PERIPLASMIC PROTEIN"/>
    <property type="match status" value="1"/>
</dbReference>
<dbReference type="PANTHER" id="PTHR30532:SF1">
    <property type="entry name" value="IRON(3+)-HYDROXAMATE-BINDING PROTEIN FHUD"/>
    <property type="match status" value="1"/>
</dbReference>
<dbReference type="CDD" id="cd01146">
    <property type="entry name" value="FhuD"/>
    <property type="match status" value="1"/>
</dbReference>
<sequence>MKHLLILSLLLGTASAQTTVQTQMGKVALKTTPRKIAVLSPYALDLLLSLEMQPAGYAEVGNFKLGNIGQTFEQSNIPYLGKFVKSNPVYLGTREAPNLESILALKPDLIVGQASYHEQIYSQLSSIAPTVLLDGNDFNNGISNMWRKDLKPLAEIFKKQKRAEQVIVNFEKKLQTAKTLLKPVAKRTPRALLIGFPRMNGGITPTLVSNANVSGRLITELGFQLSQPANAKEGSITLEAIPAIPADFVFAIANNDNTPDNAQKEWFAHPLLKSLPVSKKNRVFFADNQQWNRIRGPLAVTQVLQSIQETLNR</sequence>
<evidence type="ECO:0000256" key="2">
    <source>
        <dbReference type="ARBA" id="ARBA00008814"/>
    </source>
</evidence>
<dbReference type="Pfam" id="PF01497">
    <property type="entry name" value="Peripla_BP_2"/>
    <property type="match status" value="1"/>
</dbReference>
<evidence type="ECO:0000313" key="8">
    <source>
        <dbReference type="Proteomes" id="UP000321306"/>
    </source>
</evidence>
<keyword evidence="3" id="KW-0813">Transport</keyword>
<comment type="similarity">
    <text evidence="2">Belongs to the bacterial solute-binding protein 8 family.</text>
</comment>
<evidence type="ECO:0000256" key="5">
    <source>
        <dbReference type="SAM" id="SignalP"/>
    </source>
</evidence>
<evidence type="ECO:0000256" key="1">
    <source>
        <dbReference type="ARBA" id="ARBA00004196"/>
    </source>
</evidence>
<dbReference type="AlphaFoldDB" id="A0A511MY66"/>
<keyword evidence="4 5" id="KW-0732">Signal</keyword>
<dbReference type="RefSeq" id="WP_146882966.1">
    <property type="nucleotide sequence ID" value="NZ_BJXB01000004.1"/>
</dbReference>
<evidence type="ECO:0000313" key="7">
    <source>
        <dbReference type="EMBL" id="GEM45509.1"/>
    </source>
</evidence>
<evidence type="ECO:0000256" key="4">
    <source>
        <dbReference type="ARBA" id="ARBA00022729"/>
    </source>
</evidence>
<dbReference type="Proteomes" id="UP000321306">
    <property type="component" value="Unassembled WGS sequence"/>
</dbReference>
<keyword evidence="8" id="KW-1185">Reference proteome</keyword>
<dbReference type="PROSITE" id="PS50983">
    <property type="entry name" value="FE_B12_PBP"/>
    <property type="match status" value="1"/>
</dbReference>
<feature type="domain" description="Fe/B12 periplasmic-binding" evidence="6">
    <location>
        <begin position="35"/>
        <end position="313"/>
    </location>
</feature>
<reference evidence="7 8" key="1">
    <citation type="submission" date="2019-07" db="EMBL/GenBank/DDBJ databases">
        <title>Whole genome shotgun sequence of Deinococcus cellulosilyticus NBRC 106333.</title>
        <authorList>
            <person name="Hosoyama A."/>
            <person name="Uohara A."/>
            <person name="Ohji S."/>
            <person name="Ichikawa N."/>
        </authorList>
    </citation>
    <scope>NUCLEOTIDE SEQUENCE [LARGE SCALE GENOMIC DNA]</scope>
    <source>
        <strain evidence="7 8">NBRC 106333</strain>
    </source>
</reference>
<proteinExistence type="inferred from homology"/>
<feature type="chain" id="PRO_5021710844" evidence="5">
    <location>
        <begin position="17"/>
        <end position="313"/>
    </location>
</feature>
<dbReference type="SUPFAM" id="SSF53807">
    <property type="entry name" value="Helical backbone' metal receptor"/>
    <property type="match status" value="1"/>
</dbReference>
<dbReference type="GO" id="GO:0030288">
    <property type="term" value="C:outer membrane-bounded periplasmic space"/>
    <property type="evidence" value="ECO:0007669"/>
    <property type="project" value="TreeGrafter"/>
</dbReference>
<dbReference type="InterPro" id="IPR002491">
    <property type="entry name" value="ABC_transptr_periplasmic_BD"/>
</dbReference>
<accession>A0A511MY66</accession>
<protein>
    <submittedName>
        <fullName evidence="7">Iron(III) dicitrate-binding protein</fullName>
    </submittedName>
</protein>
<dbReference type="OrthoDB" id="61776at2"/>
<feature type="signal peptide" evidence="5">
    <location>
        <begin position="1"/>
        <end position="16"/>
    </location>
</feature>
<evidence type="ECO:0000256" key="3">
    <source>
        <dbReference type="ARBA" id="ARBA00022448"/>
    </source>
</evidence>
<dbReference type="Gene3D" id="3.40.50.1980">
    <property type="entry name" value="Nitrogenase molybdenum iron protein domain"/>
    <property type="match status" value="2"/>
</dbReference>
<name>A0A511MY66_DEIC1</name>
<evidence type="ECO:0000259" key="6">
    <source>
        <dbReference type="PROSITE" id="PS50983"/>
    </source>
</evidence>
<gene>
    <name evidence="7" type="ORF">DC3_11440</name>
</gene>
<dbReference type="GO" id="GO:1901678">
    <property type="term" value="P:iron coordination entity transport"/>
    <property type="evidence" value="ECO:0007669"/>
    <property type="project" value="UniProtKB-ARBA"/>
</dbReference>
<dbReference type="EMBL" id="BJXB01000004">
    <property type="protein sequence ID" value="GEM45509.1"/>
    <property type="molecule type" value="Genomic_DNA"/>
</dbReference>
<comment type="caution">
    <text evidence="7">The sequence shown here is derived from an EMBL/GenBank/DDBJ whole genome shotgun (WGS) entry which is preliminary data.</text>
</comment>
<dbReference type="InterPro" id="IPR051313">
    <property type="entry name" value="Bact_iron-sidero_bind"/>
</dbReference>
<comment type="subcellular location">
    <subcellularLocation>
        <location evidence="1">Cell envelope</location>
    </subcellularLocation>
</comment>
<organism evidence="7 8">
    <name type="scientific">Deinococcus cellulosilyticus (strain DSM 18568 / NBRC 106333 / KACC 11606 / 5516J-15)</name>
    <dbReference type="NCBI Taxonomy" id="1223518"/>
    <lineage>
        <taxon>Bacteria</taxon>
        <taxon>Thermotogati</taxon>
        <taxon>Deinococcota</taxon>
        <taxon>Deinococci</taxon>
        <taxon>Deinococcales</taxon>
        <taxon>Deinococcaceae</taxon>
        <taxon>Deinococcus</taxon>
    </lineage>
</organism>